<dbReference type="Proteomes" id="UP001596390">
    <property type="component" value="Unassembled WGS sequence"/>
</dbReference>
<comment type="caution">
    <text evidence="1">The sequence shown here is derived from an EMBL/GenBank/DDBJ whole genome shotgun (WGS) entry which is preliminary data.</text>
</comment>
<sequence length="254" mass="26120">MRDKLKQSLALLGALVMMVSMVAAGFTGTAAADAQDIGSNGIEAGDLIAGTDSVNQTVTFDQLENDGNSETIRITTEGTDGGALDTTGAISEARLADEGSHDVDTVSYDGSTDEITIELNGSTGTVSDLAIEVEWDLSTFTNQDVQYNAAFTDGELGDVDTEFSISEAQPSFGDTDTSVQDAGGATGSQITVDFGDNVDLADGADNSDLADAFTVSGAEDAAGNQLFVDSADIDGPTDSELVLELDGYMPCFTA</sequence>
<dbReference type="EMBL" id="JBHSZZ010000009">
    <property type="protein sequence ID" value="MFC7185782.1"/>
    <property type="molecule type" value="Genomic_DNA"/>
</dbReference>
<reference evidence="1 2" key="1">
    <citation type="journal article" date="2019" name="Int. J. Syst. Evol. Microbiol.">
        <title>The Global Catalogue of Microorganisms (GCM) 10K type strain sequencing project: providing services to taxonomists for standard genome sequencing and annotation.</title>
        <authorList>
            <consortium name="The Broad Institute Genomics Platform"/>
            <consortium name="The Broad Institute Genome Sequencing Center for Infectious Disease"/>
            <person name="Wu L."/>
            <person name="Ma J."/>
        </authorList>
    </citation>
    <scope>NUCLEOTIDE SEQUENCE [LARGE SCALE GENOMIC DNA]</scope>
    <source>
        <strain evidence="1 2">Q85</strain>
    </source>
</reference>
<organism evidence="1 2">
    <name type="scientific">Halorubrum yunnanense</name>
    <dbReference type="NCBI Taxonomy" id="1526162"/>
    <lineage>
        <taxon>Archaea</taxon>
        <taxon>Methanobacteriati</taxon>
        <taxon>Methanobacteriota</taxon>
        <taxon>Stenosarchaea group</taxon>
        <taxon>Halobacteria</taxon>
        <taxon>Halobacteriales</taxon>
        <taxon>Haloferacaceae</taxon>
        <taxon>Halorubrum</taxon>
    </lineage>
</organism>
<protein>
    <submittedName>
        <fullName evidence="1">Uncharacterized protein</fullName>
    </submittedName>
</protein>
<dbReference type="AlphaFoldDB" id="A0ABD5YA46"/>
<evidence type="ECO:0000313" key="1">
    <source>
        <dbReference type="EMBL" id="MFC7185782.1"/>
    </source>
</evidence>
<evidence type="ECO:0000313" key="2">
    <source>
        <dbReference type="Proteomes" id="UP001596390"/>
    </source>
</evidence>
<dbReference type="RefSeq" id="WP_267662763.1">
    <property type="nucleotide sequence ID" value="NZ_JAODIX010000009.1"/>
</dbReference>
<accession>A0ABD5YA46</accession>
<name>A0ABD5YA46_9EURY</name>
<keyword evidence="2" id="KW-1185">Reference proteome</keyword>
<proteinExistence type="predicted"/>
<gene>
    <name evidence="1" type="ORF">ACFQMK_02520</name>
</gene>